<dbReference type="InterPro" id="IPR023561">
    <property type="entry name" value="Carbonic_anhydrase_a-class"/>
</dbReference>
<reference evidence="10" key="1">
    <citation type="journal article" date="2019" name="Int. J. Syst. Evol. Microbiol.">
        <title>The Global Catalogue of Microorganisms (GCM) 10K type strain sequencing project: providing services to taxonomists for standard genome sequencing and annotation.</title>
        <authorList>
            <consortium name="The Broad Institute Genomics Platform"/>
            <consortium name="The Broad Institute Genome Sequencing Center for Infectious Disease"/>
            <person name="Wu L."/>
            <person name="Ma J."/>
        </authorList>
    </citation>
    <scope>NUCLEOTIDE SEQUENCE [LARGE SCALE GENOMIC DNA]</scope>
    <source>
        <strain evidence="10">CCUG 61889</strain>
    </source>
</reference>
<gene>
    <name evidence="9" type="ORF">ACFOU2_13665</name>
</gene>
<keyword evidence="7" id="KW-0732">Signal</keyword>
<dbReference type="SMART" id="SM01057">
    <property type="entry name" value="Carb_anhydrase"/>
    <property type="match status" value="1"/>
</dbReference>
<comment type="catalytic activity">
    <reaction evidence="6">
        <text>hydrogencarbonate + H(+) = CO2 + H2O</text>
        <dbReference type="Rhea" id="RHEA:10748"/>
        <dbReference type="ChEBI" id="CHEBI:15377"/>
        <dbReference type="ChEBI" id="CHEBI:15378"/>
        <dbReference type="ChEBI" id="CHEBI:16526"/>
        <dbReference type="ChEBI" id="CHEBI:17544"/>
        <dbReference type="EC" id="4.2.1.1"/>
    </reaction>
</comment>
<dbReference type="EMBL" id="JBHRZT010000052">
    <property type="protein sequence ID" value="MFC3884495.1"/>
    <property type="molecule type" value="Genomic_DNA"/>
</dbReference>
<dbReference type="InterPro" id="IPR041891">
    <property type="entry name" value="Alpha_CA_prokaryot-like"/>
</dbReference>
<keyword evidence="10" id="KW-1185">Reference proteome</keyword>
<evidence type="ECO:0000256" key="3">
    <source>
        <dbReference type="ARBA" id="ARBA00022723"/>
    </source>
</evidence>
<sequence>MLKSKLAYSFLPASLSLSLVACSSSVVEAPREEEAERERRLEETPATIHQEAHWSYEGETGPEHWGNLDPANSTCVNGQEQSPINIEISKVKAGKKLENLEINYIPTKFSLTNNGHTVQGNPTTTNNSIILEGKPYKLAQFHFHTPSEHQFNGQNFDMELHLVHKDANDQLAVLGIMIREGASNPVLEKVWSILPKEETTKDIKLADPIDFTSILPKDQQSFRYNGSLTTPPCSEDVKWIVLEQPIEMSKEQIDTFRQIFPDNHRPAQPLNEREIIKD</sequence>
<dbReference type="PROSITE" id="PS51257">
    <property type="entry name" value="PROKAR_LIPOPROTEIN"/>
    <property type="match status" value="1"/>
</dbReference>
<evidence type="ECO:0000259" key="8">
    <source>
        <dbReference type="PROSITE" id="PS51144"/>
    </source>
</evidence>
<dbReference type="CDD" id="cd03124">
    <property type="entry name" value="alpha_CA_prokaryotic_like"/>
    <property type="match status" value="1"/>
</dbReference>
<dbReference type="Gene3D" id="3.10.200.10">
    <property type="entry name" value="Alpha carbonic anhydrase"/>
    <property type="match status" value="1"/>
</dbReference>
<evidence type="ECO:0000256" key="1">
    <source>
        <dbReference type="ARBA" id="ARBA00010718"/>
    </source>
</evidence>
<dbReference type="Pfam" id="PF00194">
    <property type="entry name" value="Carb_anhydrase"/>
    <property type="match status" value="1"/>
</dbReference>
<keyword evidence="4" id="KW-0862">Zinc</keyword>
<feature type="signal peptide" evidence="7">
    <location>
        <begin position="1"/>
        <end position="21"/>
    </location>
</feature>
<keyword evidence="5" id="KW-0456">Lyase</keyword>
<evidence type="ECO:0000256" key="5">
    <source>
        <dbReference type="ARBA" id="ARBA00023239"/>
    </source>
</evidence>
<dbReference type="SUPFAM" id="SSF51069">
    <property type="entry name" value="Carbonic anhydrase"/>
    <property type="match status" value="1"/>
</dbReference>
<organism evidence="9 10">
    <name type="scientific">Bacillus songklensis</name>
    <dbReference type="NCBI Taxonomy" id="1069116"/>
    <lineage>
        <taxon>Bacteria</taxon>
        <taxon>Bacillati</taxon>
        <taxon>Bacillota</taxon>
        <taxon>Bacilli</taxon>
        <taxon>Bacillales</taxon>
        <taxon>Bacillaceae</taxon>
        <taxon>Bacillus</taxon>
    </lineage>
</organism>
<dbReference type="EC" id="4.2.1.1" evidence="2"/>
<dbReference type="PANTHER" id="PTHR18952">
    <property type="entry name" value="CARBONIC ANHYDRASE"/>
    <property type="match status" value="1"/>
</dbReference>
<evidence type="ECO:0000313" key="10">
    <source>
        <dbReference type="Proteomes" id="UP001595752"/>
    </source>
</evidence>
<evidence type="ECO:0000256" key="2">
    <source>
        <dbReference type="ARBA" id="ARBA00012925"/>
    </source>
</evidence>
<feature type="chain" id="PRO_5046163066" description="carbonic anhydrase" evidence="7">
    <location>
        <begin position="22"/>
        <end position="278"/>
    </location>
</feature>
<dbReference type="PANTHER" id="PTHR18952:SF265">
    <property type="entry name" value="CARBONIC ANHYDRASE"/>
    <property type="match status" value="1"/>
</dbReference>
<keyword evidence="3" id="KW-0479">Metal-binding</keyword>
<dbReference type="PROSITE" id="PS51144">
    <property type="entry name" value="ALPHA_CA_2"/>
    <property type="match status" value="1"/>
</dbReference>
<name>A0ABV8B3Q8_9BACI</name>
<evidence type="ECO:0000256" key="6">
    <source>
        <dbReference type="ARBA" id="ARBA00048348"/>
    </source>
</evidence>
<accession>A0ABV8B3Q8</accession>
<protein>
    <recommendedName>
        <fullName evidence="2">carbonic anhydrase</fullName>
        <ecNumber evidence="2">4.2.1.1</ecNumber>
    </recommendedName>
</protein>
<dbReference type="RefSeq" id="WP_377915987.1">
    <property type="nucleotide sequence ID" value="NZ_JBHRZT010000052.1"/>
</dbReference>
<dbReference type="Proteomes" id="UP001595752">
    <property type="component" value="Unassembled WGS sequence"/>
</dbReference>
<proteinExistence type="inferred from homology"/>
<dbReference type="InterPro" id="IPR001148">
    <property type="entry name" value="CA_dom"/>
</dbReference>
<evidence type="ECO:0000256" key="7">
    <source>
        <dbReference type="SAM" id="SignalP"/>
    </source>
</evidence>
<comment type="caution">
    <text evidence="9">The sequence shown here is derived from an EMBL/GenBank/DDBJ whole genome shotgun (WGS) entry which is preliminary data.</text>
</comment>
<dbReference type="InterPro" id="IPR036398">
    <property type="entry name" value="CA_dom_sf"/>
</dbReference>
<feature type="domain" description="Alpha-carbonic anhydrase" evidence="8">
    <location>
        <begin position="52"/>
        <end position="278"/>
    </location>
</feature>
<evidence type="ECO:0000256" key="4">
    <source>
        <dbReference type="ARBA" id="ARBA00022833"/>
    </source>
</evidence>
<comment type="similarity">
    <text evidence="1">Belongs to the alpha-carbonic anhydrase family.</text>
</comment>
<evidence type="ECO:0000313" key="9">
    <source>
        <dbReference type="EMBL" id="MFC3884495.1"/>
    </source>
</evidence>